<dbReference type="EMBL" id="AFQD01000610">
    <property type="protein sequence ID" value="EGQ76799.1"/>
    <property type="molecule type" value="Genomic_DNA"/>
</dbReference>
<protein>
    <submittedName>
        <fullName evidence="1">Transposase</fullName>
    </submittedName>
</protein>
<dbReference type="HOGENOM" id="CLU_027402_27_2_0"/>
<comment type="caution">
    <text evidence="1">The sequence shown here is derived from an EMBL/GenBank/DDBJ whole genome shotgun (WGS) entry which is preliminary data.</text>
</comment>
<organism evidence="1 2">
    <name type="scientific">Fusobacterium animalis ATCC 51191</name>
    <dbReference type="NCBI Taxonomy" id="997347"/>
    <lineage>
        <taxon>Bacteria</taxon>
        <taxon>Fusobacteriati</taxon>
        <taxon>Fusobacteriota</taxon>
        <taxon>Fusobacteriia</taxon>
        <taxon>Fusobacteriales</taxon>
        <taxon>Fusobacteriaceae</taxon>
        <taxon>Fusobacterium</taxon>
    </lineage>
</organism>
<proteinExistence type="predicted"/>
<evidence type="ECO:0000313" key="1">
    <source>
        <dbReference type="EMBL" id="EGQ76799.1"/>
    </source>
</evidence>
<dbReference type="PATRIC" id="fig|997347.4.peg.2291"/>
<dbReference type="Proteomes" id="UP000005392">
    <property type="component" value="Unassembled WGS sequence"/>
</dbReference>
<reference evidence="1 2" key="1">
    <citation type="submission" date="2011-05" db="EMBL/GenBank/DDBJ databases">
        <authorList>
            <person name="Muzny D."/>
            <person name="Qin X."/>
            <person name="Deng J."/>
            <person name="Jiang H."/>
            <person name="Liu Y."/>
            <person name="Qu J."/>
            <person name="Song X.-Z."/>
            <person name="Zhang L."/>
            <person name="Thornton R."/>
            <person name="Coyle M."/>
            <person name="Francisco L."/>
            <person name="Jackson L."/>
            <person name="Javaid M."/>
            <person name="Korchina V."/>
            <person name="Kovar C."/>
            <person name="Mata R."/>
            <person name="Mathew T."/>
            <person name="Ngo R."/>
            <person name="Nguyen L."/>
            <person name="Nguyen N."/>
            <person name="Okwuonu G."/>
            <person name="Ongeri F."/>
            <person name="Pham C."/>
            <person name="Simmons D."/>
            <person name="Wilczek-Boney K."/>
            <person name="Hale W."/>
            <person name="Jakkamsetti A."/>
            <person name="Pham P."/>
            <person name="Ruth R."/>
            <person name="San Lucas F."/>
            <person name="Warren J."/>
            <person name="Zhang J."/>
            <person name="Zhao Z."/>
            <person name="Zhou C."/>
            <person name="Zhu D."/>
            <person name="Lee S."/>
            <person name="Bess C."/>
            <person name="Blankenburg K."/>
            <person name="Forbes L."/>
            <person name="Fu Q."/>
            <person name="Gubbala S."/>
            <person name="Hirani K."/>
            <person name="Jayaseelan J.C."/>
            <person name="Lara F."/>
            <person name="Munidasa M."/>
            <person name="Palculict T."/>
            <person name="Patil S."/>
            <person name="Pu L.-L."/>
            <person name="Saada N."/>
            <person name="Tang L."/>
            <person name="Weissenberger G."/>
            <person name="Zhu Y."/>
            <person name="Hemphill L."/>
            <person name="Shang Y."/>
            <person name="Youmans B."/>
            <person name="Ayvaz T."/>
            <person name="Ross M."/>
            <person name="Santibanez J."/>
            <person name="Aqrawi P."/>
            <person name="Gross S."/>
            <person name="Joshi V."/>
            <person name="Fowler G."/>
            <person name="Nazareth L."/>
            <person name="Reid J."/>
            <person name="Worley K."/>
            <person name="Petrosino J."/>
            <person name="Highlander S."/>
            <person name="Gibbs R."/>
        </authorList>
    </citation>
    <scope>NUCLEOTIDE SEQUENCE [LARGE SCALE GENOMIC DNA]</scope>
    <source>
        <strain evidence="1 2">ATCC 51191</strain>
    </source>
</reference>
<dbReference type="AlphaFoldDB" id="F9ERM4"/>
<keyword evidence="2" id="KW-1185">Reference proteome</keyword>
<gene>
    <name evidence="1" type="ORF">HMPREF9094_2579</name>
</gene>
<accession>F9ERM4</accession>
<evidence type="ECO:0000313" key="2">
    <source>
        <dbReference type="Proteomes" id="UP000005392"/>
    </source>
</evidence>
<sequence>MSKLIRENKIEIYERRLKAETIHTLAKKFNSVKSKIKHFIVLIRKYGYTI</sequence>
<name>F9ERM4_9FUSO</name>